<reference evidence="3" key="1">
    <citation type="submission" date="2020-05" db="UniProtKB">
        <authorList>
            <consortium name="EnsemblMetazoa"/>
        </authorList>
    </citation>
    <scope>IDENTIFICATION</scope>
    <source>
        <strain evidence="3">MAF</strain>
    </source>
</reference>
<feature type="region of interest" description="Disordered" evidence="1">
    <location>
        <begin position="16"/>
        <end position="55"/>
    </location>
</feature>
<keyword evidence="4" id="KW-1185">Reference proteome</keyword>
<dbReference type="EnsemblMetazoa" id="AMEM014540-RA">
    <property type="protein sequence ID" value="AMEM014540-PA"/>
    <property type="gene ID" value="AMEM014540"/>
</dbReference>
<proteinExistence type="predicted"/>
<keyword evidence="2" id="KW-1133">Transmembrane helix</keyword>
<evidence type="ECO:0000313" key="4">
    <source>
        <dbReference type="Proteomes" id="UP000075903"/>
    </source>
</evidence>
<organism evidence="3 4">
    <name type="scientific">Anopheles merus</name>
    <name type="common">Mosquito</name>
    <dbReference type="NCBI Taxonomy" id="30066"/>
    <lineage>
        <taxon>Eukaryota</taxon>
        <taxon>Metazoa</taxon>
        <taxon>Ecdysozoa</taxon>
        <taxon>Arthropoda</taxon>
        <taxon>Hexapoda</taxon>
        <taxon>Insecta</taxon>
        <taxon>Pterygota</taxon>
        <taxon>Neoptera</taxon>
        <taxon>Endopterygota</taxon>
        <taxon>Diptera</taxon>
        <taxon>Nematocera</taxon>
        <taxon>Culicoidea</taxon>
        <taxon>Culicidae</taxon>
        <taxon>Anophelinae</taxon>
        <taxon>Anopheles</taxon>
    </lineage>
</organism>
<dbReference type="AlphaFoldDB" id="A0A182VGD9"/>
<keyword evidence="2" id="KW-0812">Transmembrane</keyword>
<dbReference type="VEuPathDB" id="VectorBase:AMEM014540"/>
<evidence type="ECO:0000256" key="1">
    <source>
        <dbReference type="SAM" id="MobiDB-lite"/>
    </source>
</evidence>
<keyword evidence="2" id="KW-0472">Membrane</keyword>
<name>A0A182VGD9_ANOME</name>
<feature type="compositionally biased region" description="Gly residues" evidence="1">
    <location>
        <begin position="21"/>
        <end position="48"/>
    </location>
</feature>
<accession>A0A182VGD9</accession>
<protein>
    <submittedName>
        <fullName evidence="3">Uncharacterized protein</fullName>
    </submittedName>
</protein>
<evidence type="ECO:0000256" key="2">
    <source>
        <dbReference type="SAM" id="Phobius"/>
    </source>
</evidence>
<feature type="transmembrane region" description="Helical" evidence="2">
    <location>
        <begin position="83"/>
        <end position="102"/>
    </location>
</feature>
<evidence type="ECO:0000313" key="3">
    <source>
        <dbReference type="EnsemblMetazoa" id="AMEM014540-PA"/>
    </source>
</evidence>
<sequence>MLTSVPAGFGSFAGKTTSASGCGGGCSGSGPGPGGGGGGGGGPGGPGGRTSPSGLSTLTRMLISGLATATAASMASTIRKRIFCLRTAFVWAALALPLILPIPPSGTIRSINYKY</sequence>
<dbReference type="Proteomes" id="UP000075903">
    <property type="component" value="Unassembled WGS sequence"/>
</dbReference>